<evidence type="ECO:0000313" key="2">
    <source>
        <dbReference type="WBParaSite" id="PgB31_g004_t01"/>
    </source>
</evidence>
<name>A0A915A0R6_PARUN</name>
<dbReference type="WBParaSite" id="PgB31_g004_t01">
    <property type="protein sequence ID" value="PgB31_g004_t01"/>
    <property type="gene ID" value="PgB31_g004"/>
</dbReference>
<reference evidence="2" key="1">
    <citation type="submission" date="2022-11" db="UniProtKB">
        <authorList>
            <consortium name="WormBaseParasite"/>
        </authorList>
    </citation>
    <scope>IDENTIFICATION</scope>
</reference>
<dbReference type="Proteomes" id="UP000887569">
    <property type="component" value="Unplaced"/>
</dbReference>
<sequence>SGSAMRYGKIYFYDRMGNRVNDSRRESLQGFVNFDVPNFRPPSDESLTKTYGLNKKCDPSSPPIRTAGESSLDAVRDVQATQPPFRTPPPEIHQRRISLVSPPPIRGTYPVETPPPTENIPDSELLLGHLARDDEPYPSRADVVRYNELFPEDPVPRLYTKEAEAVPSPLKYEEATTRLDAPANGIYASDDLGGCREHAVDDLCERCKYEQRQMDAVRAEIERRQRATAGIKEQSQRYVDDFAAKEATLHADEETRKRALRAHIDYVNKEIINQRLACREPDFKEVLPLRASEEAAASRRDEKLRYKEDLDRQVLSRQKRTLSRREQDIDDSNSLNLAAAKALAEARGLRWAQEKHDHEQLRKFHELQVQLKAQEHSVMNDPWWVQRPDEHGWRDWKLHARSNQLERNTRQQDSLLRLADFKRRLEQQDEHARKEQKLKYDAIREKIHEQSSLINEPSEHRKGIAREVNELVVEAWKREWQRNNERYRVLQDGKGKSYLETIGLPGVRRCRRCMVPMGSV</sequence>
<dbReference type="AlphaFoldDB" id="A0A915A0R6"/>
<evidence type="ECO:0000313" key="1">
    <source>
        <dbReference type="Proteomes" id="UP000887569"/>
    </source>
</evidence>
<organism evidence="1 2">
    <name type="scientific">Parascaris univalens</name>
    <name type="common">Nematode worm</name>
    <dbReference type="NCBI Taxonomy" id="6257"/>
    <lineage>
        <taxon>Eukaryota</taxon>
        <taxon>Metazoa</taxon>
        <taxon>Ecdysozoa</taxon>
        <taxon>Nematoda</taxon>
        <taxon>Chromadorea</taxon>
        <taxon>Rhabditida</taxon>
        <taxon>Spirurina</taxon>
        <taxon>Ascaridomorpha</taxon>
        <taxon>Ascaridoidea</taxon>
        <taxon>Ascarididae</taxon>
        <taxon>Parascaris</taxon>
    </lineage>
</organism>
<protein>
    <submittedName>
        <fullName evidence="2">Uncharacterized protein</fullName>
    </submittedName>
</protein>
<accession>A0A915A0R6</accession>
<proteinExistence type="predicted"/>
<keyword evidence="1" id="KW-1185">Reference proteome</keyword>